<dbReference type="PANTHER" id="PTHR20875:SF2">
    <property type="entry name" value="EF-HAND CALCIUM-BINDING DOMAIN-CONTAINING PROTEIN 6"/>
    <property type="match status" value="1"/>
</dbReference>
<feature type="compositionally biased region" description="Basic and acidic residues" evidence="2">
    <location>
        <begin position="16"/>
        <end position="27"/>
    </location>
</feature>
<reference evidence="4" key="1">
    <citation type="submission" date="2021-05" db="EMBL/GenBank/DDBJ databases">
        <title>The genome of the haptophyte Pavlova lutheri (Diacronema luteri, Pavlovales) - a model for lipid biosynthesis in eukaryotic algae.</title>
        <authorList>
            <person name="Hulatt C.J."/>
            <person name="Posewitz M.C."/>
        </authorList>
    </citation>
    <scope>NUCLEOTIDE SEQUENCE</scope>
    <source>
        <strain evidence="4">NIVA-4/92</strain>
    </source>
</reference>
<protein>
    <recommendedName>
        <fullName evidence="3">EF-hand domain-containing protein</fullName>
    </recommendedName>
</protein>
<feature type="region of interest" description="Disordered" evidence="2">
    <location>
        <begin position="390"/>
        <end position="409"/>
    </location>
</feature>
<dbReference type="OrthoDB" id="444540at2759"/>
<keyword evidence="5" id="KW-1185">Reference proteome</keyword>
<dbReference type="GO" id="GO:0005654">
    <property type="term" value="C:nucleoplasm"/>
    <property type="evidence" value="ECO:0007669"/>
    <property type="project" value="TreeGrafter"/>
</dbReference>
<dbReference type="InterPro" id="IPR052603">
    <property type="entry name" value="EFCB6"/>
</dbReference>
<evidence type="ECO:0000313" key="4">
    <source>
        <dbReference type="EMBL" id="KAG8463361.1"/>
    </source>
</evidence>
<feature type="region of interest" description="Disordered" evidence="2">
    <location>
        <begin position="1"/>
        <end position="97"/>
    </location>
</feature>
<dbReference type="SUPFAM" id="SSF47473">
    <property type="entry name" value="EF-hand"/>
    <property type="match status" value="1"/>
</dbReference>
<dbReference type="InterPro" id="IPR002048">
    <property type="entry name" value="EF_hand_dom"/>
</dbReference>
<comment type="caution">
    <text evidence="4">The sequence shown here is derived from an EMBL/GenBank/DDBJ whole genome shotgun (WGS) entry which is preliminary data.</text>
</comment>
<proteinExistence type="predicted"/>
<dbReference type="InterPro" id="IPR018247">
    <property type="entry name" value="EF_Hand_1_Ca_BS"/>
</dbReference>
<feature type="domain" description="EF-hand" evidence="3">
    <location>
        <begin position="239"/>
        <end position="274"/>
    </location>
</feature>
<evidence type="ECO:0000256" key="2">
    <source>
        <dbReference type="SAM" id="MobiDB-lite"/>
    </source>
</evidence>
<dbReference type="PROSITE" id="PS00018">
    <property type="entry name" value="EF_HAND_1"/>
    <property type="match status" value="3"/>
</dbReference>
<feature type="domain" description="EF-hand" evidence="3">
    <location>
        <begin position="166"/>
        <end position="201"/>
    </location>
</feature>
<dbReference type="Pfam" id="PF13499">
    <property type="entry name" value="EF-hand_7"/>
    <property type="match status" value="1"/>
</dbReference>
<dbReference type="Gene3D" id="1.10.238.10">
    <property type="entry name" value="EF-hand"/>
    <property type="match status" value="1"/>
</dbReference>
<evidence type="ECO:0000313" key="5">
    <source>
        <dbReference type="Proteomes" id="UP000751190"/>
    </source>
</evidence>
<dbReference type="Proteomes" id="UP000751190">
    <property type="component" value="Unassembled WGS sequence"/>
</dbReference>
<accession>A0A8J5X857</accession>
<evidence type="ECO:0000256" key="1">
    <source>
        <dbReference type="ARBA" id="ARBA00022837"/>
    </source>
</evidence>
<gene>
    <name evidence="4" type="ORF">KFE25_004872</name>
</gene>
<dbReference type="PANTHER" id="PTHR20875">
    <property type="entry name" value="EF-HAND CALCIUM-BINDING DOMAIN-CONTAINING PROTEIN 6-RELATED"/>
    <property type="match status" value="1"/>
</dbReference>
<sequence length="548" mass="60615">MAARQERRPQGGNTNRSDRSLHPEELRGSAPPSSRLASVKPTPRSDGRPTPRTAADALARAPLELSHSLPGSSSARAPLGSGRRVLDNTLDNTSTSKDGERFARTINRFTPEQRARQRSMMAEIRNRVEVRNVDVRNAFRELDEDKSGSVDVSEFVNVLRKAHIELPPADAQLLFAFGDSDGSGRVSYDEFCKALERTGPWGSRFYGLEGTESDEHVKHVVEKYAKKEFAAAMGARIAQGSAGRMRYYHMLDRDADGYVSKEDFIQGSRKLNMARETEGEVNQFFRELADLQGGEGRLNFPLFGELLTPLPDLKGTGPFGGDYRLAEIDAVRRRARDLDDTIRSNPLMDVRTRGALQTMRTWQFEPGPANSSAPGVGPLLALSKSAGALPSPRALRASVEPVGKSDPRRERSIDAGTYEIADAPLPERADTHLLPQRHFAPRRSGQPAFARGTHANVIEPVSESSMFQTERARLVRPAHFADKWDSAEDARRKSAVVDARARRAAGNEGRISLMVTERQATAELLDHCRSRALGRQALWLMERTAGQM</sequence>
<dbReference type="SMART" id="SM00054">
    <property type="entry name" value="EFh"/>
    <property type="match status" value="3"/>
</dbReference>
<dbReference type="EMBL" id="JAGTXO010000016">
    <property type="protein sequence ID" value="KAG8463361.1"/>
    <property type="molecule type" value="Genomic_DNA"/>
</dbReference>
<organism evidence="4 5">
    <name type="scientific">Diacronema lutheri</name>
    <name type="common">Unicellular marine alga</name>
    <name type="synonym">Monochrysis lutheri</name>
    <dbReference type="NCBI Taxonomy" id="2081491"/>
    <lineage>
        <taxon>Eukaryota</taxon>
        <taxon>Haptista</taxon>
        <taxon>Haptophyta</taxon>
        <taxon>Pavlovophyceae</taxon>
        <taxon>Pavlovales</taxon>
        <taxon>Pavlovaceae</taxon>
        <taxon>Diacronema</taxon>
    </lineage>
</organism>
<evidence type="ECO:0000259" key="3">
    <source>
        <dbReference type="PROSITE" id="PS50222"/>
    </source>
</evidence>
<dbReference type="GO" id="GO:0005509">
    <property type="term" value="F:calcium ion binding"/>
    <property type="evidence" value="ECO:0007669"/>
    <property type="project" value="InterPro"/>
</dbReference>
<dbReference type="CDD" id="cd00051">
    <property type="entry name" value="EFh"/>
    <property type="match status" value="1"/>
</dbReference>
<name>A0A8J5X857_DIALT</name>
<dbReference type="AlphaFoldDB" id="A0A8J5X857"/>
<keyword evidence="1" id="KW-0106">Calcium</keyword>
<dbReference type="InterPro" id="IPR011992">
    <property type="entry name" value="EF-hand-dom_pair"/>
</dbReference>
<feature type="domain" description="EF-hand" evidence="3">
    <location>
        <begin position="130"/>
        <end position="165"/>
    </location>
</feature>
<dbReference type="PROSITE" id="PS50222">
    <property type="entry name" value="EF_HAND_2"/>
    <property type="match status" value="3"/>
</dbReference>